<dbReference type="OrthoDB" id="3262423at2759"/>
<evidence type="ECO:0000313" key="2">
    <source>
        <dbReference type="EMBL" id="KLO17425.1"/>
    </source>
</evidence>
<dbReference type="EMBL" id="KQ085905">
    <property type="protein sequence ID" value="KLO17425.1"/>
    <property type="molecule type" value="Genomic_DNA"/>
</dbReference>
<feature type="compositionally biased region" description="Basic and acidic residues" evidence="1">
    <location>
        <begin position="57"/>
        <end position="66"/>
    </location>
</feature>
<evidence type="ECO:0000313" key="3">
    <source>
        <dbReference type="Proteomes" id="UP000053477"/>
    </source>
</evidence>
<evidence type="ECO:0008006" key="4">
    <source>
        <dbReference type="Google" id="ProtNLM"/>
    </source>
</evidence>
<proteinExistence type="predicted"/>
<accession>A0A0H2RZD0</accession>
<dbReference type="InParanoid" id="A0A0H2RZD0"/>
<dbReference type="Proteomes" id="UP000053477">
    <property type="component" value="Unassembled WGS sequence"/>
</dbReference>
<dbReference type="SUPFAM" id="SSF81296">
    <property type="entry name" value="E set domains"/>
    <property type="match status" value="1"/>
</dbReference>
<reference evidence="2 3" key="1">
    <citation type="submission" date="2015-04" db="EMBL/GenBank/DDBJ databases">
        <title>Complete genome sequence of Schizopora paradoxa KUC8140, a cosmopolitan wood degrader in East Asia.</title>
        <authorList>
            <consortium name="DOE Joint Genome Institute"/>
            <person name="Min B."/>
            <person name="Park H."/>
            <person name="Jang Y."/>
            <person name="Kim J.-J."/>
            <person name="Kim K.H."/>
            <person name="Pangilinan J."/>
            <person name="Lipzen A."/>
            <person name="Riley R."/>
            <person name="Grigoriev I.V."/>
            <person name="Spatafora J.W."/>
            <person name="Choi I.-G."/>
        </authorList>
    </citation>
    <scope>NUCLEOTIDE SEQUENCE [LARGE SCALE GENOMIC DNA]</scope>
    <source>
        <strain evidence="2 3">KUC8140</strain>
    </source>
</reference>
<feature type="region of interest" description="Disordered" evidence="1">
    <location>
        <begin position="447"/>
        <end position="471"/>
    </location>
</feature>
<gene>
    <name evidence="2" type="ORF">SCHPADRAFT_937119</name>
</gene>
<keyword evidence="3" id="KW-1185">Reference proteome</keyword>
<dbReference type="Gene3D" id="2.60.40.640">
    <property type="match status" value="1"/>
</dbReference>
<organism evidence="2 3">
    <name type="scientific">Schizopora paradoxa</name>
    <dbReference type="NCBI Taxonomy" id="27342"/>
    <lineage>
        <taxon>Eukaryota</taxon>
        <taxon>Fungi</taxon>
        <taxon>Dikarya</taxon>
        <taxon>Basidiomycota</taxon>
        <taxon>Agaricomycotina</taxon>
        <taxon>Agaricomycetes</taxon>
        <taxon>Hymenochaetales</taxon>
        <taxon>Schizoporaceae</taxon>
        <taxon>Schizopora</taxon>
    </lineage>
</organism>
<evidence type="ECO:0000256" key="1">
    <source>
        <dbReference type="SAM" id="MobiDB-lite"/>
    </source>
</evidence>
<name>A0A0H2RZD0_9AGAM</name>
<feature type="region of interest" description="Disordered" evidence="1">
    <location>
        <begin position="1"/>
        <end position="66"/>
    </location>
</feature>
<sequence>MDSYVSIPRNSNSERSSEHAEGPPEYSDAVDTGALTISQDNIHPLAPRVQPTPGSRPDTEHVSTLEDSTGRRWLSLLVKSRSPSSSMPPLFYEGQPIHGSVEIDLTRPQSIEEVSVSVNGLISCSVSEIVPFYTETKVLWKRPGDRPPMSGRRLGLWLSDNREKLNGQHTWSFQFIIPGEFAVDANVAKRYNLASVELMPPSLGGNGSHPSSIDYQVTVNVKRDAFFQPDSSLYVRFIFTPLSRPGVPSPLRTEAYREGAHLFGPESDPDGWEVFPSFEVKGILFHTRSIDVTATFALATPLNYTRGSAIPCSLTIQCADRQALALFANEAAPIVRMRRKLEFLFPSSVEGGNEGSGYRPDTEERIPLSIAVWKSDVEEFGGGDSENKRELYGELNLPRYLVPSFTFGAFQVKYVVDINPFDVPGFVPVSDDRLFRTEVRISSAFADGPRPKAYLPPGYISDREGQRASRS</sequence>
<protein>
    <recommendedName>
        <fullName evidence="4">Arrestin-like N-terminal domain-containing protein</fullName>
    </recommendedName>
</protein>
<dbReference type="AlphaFoldDB" id="A0A0H2RZD0"/>
<dbReference type="InterPro" id="IPR014756">
    <property type="entry name" value="Ig_E-set"/>
</dbReference>
<dbReference type="InterPro" id="IPR014752">
    <property type="entry name" value="Arrestin-like_C"/>
</dbReference>
<feature type="compositionally biased region" description="Basic and acidic residues" evidence="1">
    <location>
        <begin position="461"/>
        <end position="471"/>
    </location>
</feature>